<sequence length="1488" mass="162136">MAFEEKEIDPRGFLFVMLLALPRIAATNIDCNGRPFHCVNSTHFMICVDLGGGLSSTIDDFILPCPEPTICHTNNRFECEFPPVNPSTQLGSLHATNATAIESGITTESTLTTVSTTWDATLSEATINTLSPTTSNAFRNATIIDMINSSIDPNNTTVLSEETTTEMFTLGITNTPTFNDILNITNTIVTESKTTPIFINDTDIIPSTISTDLWTESIMSTHAPTASTDNLVTSNSNTSEHIISTDLNMTSALPIEMTTDILIETTNSINTTDLSILTTNDEWTKPVTATVSPTSGNDLFTSNTIETVLTIDPNATTASAPEITTETTIKGIESTLVPTFNDVPIATIATANDPMLTTDAVKTTDLPLSTPHDTWTKPIITTLRPTISGKKISISNNTTVDVIVTTYSNVTSVMPQEVTTEILNEEIVSTIATTTNDVLNTTVTTPNVFNVTKVVVNTTDFTLMIPYDGWTNPVIATIKPISGNDFSTSNTVESVMITDPNITSSFAPEATTKTSNKGIENTLDSTSSDVPNATITTVSELKLTTDAVKTADLSLTTTHDAWPKVLTSTLNSTTSADYLFTASTNLVEEVVTTDLNVTTLLASEITPGTSIKIVGDTIVPTFNDGSNLTSSSVNNPKLASESVNVINSLLITTNETWTKPLISTPSLSTNSGNLSTLNTKTIQSAVITDLNVNSALVSEITTDTSIKGISSSFDFTSSDVTNATSPTLNNIKVTTASFHVADISPKTSNATQINSILNTLNSTITSDDLPISTITTGKPLITTDSNVTSILSQEATTAISIKEIAFTDISTFNDLVTTTIAYEQKLTTDETIASFLPSTITNLVGMTLTNPTVSLTTTNDSLRIPIIDIVGKPITTDSDISSVLPLKIPTEFSTIEILSTAGPTFNDIPNMTDATINNNNVATDSLNTAGLPLTTINVSRTKPIISPYHTGRLITSSKYLHSLDKKIDVPVETTDSYTISILPPQISMPPATEILLSIENKTTNTFTVNATKSLFTVKPEAVRPTYRESQANPIEENSSTVSVHDSDNRDFVTTTSTHVEAFKLKNEESIPKESYNQKKLPIINTLKQYNTETEFHKSTVDPGTITKILGITTTTQYINSIEKRSDSTDKLPIPYLSHTSPENNKVTATTITDFGNFNKSNLRDRSILINASTSTFLVTTDNPHIKLSTKHEEPTMIRLLNMTANNSSHINTYNEKSALNIYDSIDSGVTLRGNNRGNPNVPIHSKTENNGKKTRNANDTTAPAINWKSTPNINSYGNVNTMNFDCAYHKRGRYAENNDCRKFYICIGRRQPIIGTCPINTVFSEIWKQCTKNLSHCVRNNQFRCISEGRFSDVLQHNVYYICIKSDADSFYRFKLQCQNGYYLNKTITKCIPNADEASQSLSVDTDSSSKTSDTQSSTTVTDESEKSKKLEFECTEGGVYADPNDCRRYYLCTKNKSQYRRKKKKCDSEEVFHKEKKKCVDADSYEC</sequence>
<evidence type="ECO:0000313" key="1">
    <source>
        <dbReference type="EMBL" id="KAJ0179472.1"/>
    </source>
</evidence>
<gene>
    <name evidence="1" type="ORF">K1T71_005184</name>
</gene>
<evidence type="ECO:0000313" key="2">
    <source>
        <dbReference type="Proteomes" id="UP000824533"/>
    </source>
</evidence>
<comment type="caution">
    <text evidence="1">The sequence shown here is derived from an EMBL/GenBank/DDBJ whole genome shotgun (WGS) entry which is preliminary data.</text>
</comment>
<protein>
    <submittedName>
        <fullName evidence="1">Uncharacterized protein</fullName>
    </submittedName>
</protein>
<organism evidence="1 2">
    <name type="scientific">Dendrolimus kikuchii</name>
    <dbReference type="NCBI Taxonomy" id="765133"/>
    <lineage>
        <taxon>Eukaryota</taxon>
        <taxon>Metazoa</taxon>
        <taxon>Ecdysozoa</taxon>
        <taxon>Arthropoda</taxon>
        <taxon>Hexapoda</taxon>
        <taxon>Insecta</taxon>
        <taxon>Pterygota</taxon>
        <taxon>Neoptera</taxon>
        <taxon>Endopterygota</taxon>
        <taxon>Lepidoptera</taxon>
        <taxon>Glossata</taxon>
        <taxon>Ditrysia</taxon>
        <taxon>Bombycoidea</taxon>
        <taxon>Lasiocampidae</taxon>
        <taxon>Dendrolimus</taxon>
    </lineage>
</organism>
<accession>A0ACC1D7F2</accession>
<keyword evidence="2" id="KW-1185">Reference proteome</keyword>
<reference evidence="1 2" key="1">
    <citation type="journal article" date="2021" name="Front. Genet.">
        <title>Chromosome-Level Genome Assembly Reveals Significant Gene Expansion in the Toll and IMD Signaling Pathways of Dendrolimus kikuchii.</title>
        <authorList>
            <person name="Zhou J."/>
            <person name="Wu P."/>
            <person name="Xiong Z."/>
            <person name="Liu N."/>
            <person name="Zhao N."/>
            <person name="Ji M."/>
            <person name="Qiu Y."/>
            <person name="Yang B."/>
        </authorList>
    </citation>
    <scope>NUCLEOTIDE SEQUENCE [LARGE SCALE GENOMIC DNA]</scope>
    <source>
        <strain evidence="1">Ann1</strain>
    </source>
</reference>
<dbReference type="Proteomes" id="UP000824533">
    <property type="component" value="Linkage Group LG08"/>
</dbReference>
<name>A0ACC1D7F2_9NEOP</name>
<dbReference type="EMBL" id="CM034394">
    <property type="protein sequence ID" value="KAJ0179472.1"/>
    <property type="molecule type" value="Genomic_DNA"/>
</dbReference>
<proteinExistence type="predicted"/>